<dbReference type="SUPFAM" id="SSF56281">
    <property type="entry name" value="Metallo-hydrolase/oxidoreductase"/>
    <property type="match status" value="1"/>
</dbReference>
<keyword evidence="1" id="KW-0378">Hydrolase</keyword>
<comment type="caution">
    <text evidence="1">The sequence shown here is derived from an EMBL/GenBank/DDBJ whole genome shotgun (WGS) entry which is preliminary data.</text>
</comment>
<dbReference type="Proteomes" id="UP000316517">
    <property type="component" value="Unassembled WGS sequence"/>
</dbReference>
<dbReference type="GO" id="GO:0016787">
    <property type="term" value="F:hydrolase activity"/>
    <property type="evidence" value="ECO:0007669"/>
    <property type="project" value="UniProtKB-KW"/>
</dbReference>
<organism evidence="1 2">
    <name type="scientific">Aerophobetes bacterium</name>
    <dbReference type="NCBI Taxonomy" id="2030807"/>
    <lineage>
        <taxon>Bacteria</taxon>
        <taxon>Candidatus Aerophobota</taxon>
    </lineage>
</organism>
<dbReference type="Gene3D" id="3.60.15.10">
    <property type="entry name" value="Ribonuclease Z/Hydroxyacylglutathione hydrolase-like"/>
    <property type="match status" value="1"/>
</dbReference>
<reference evidence="1 2" key="1">
    <citation type="submission" date="2019-03" db="EMBL/GenBank/DDBJ databases">
        <title>Metabolic potential of uncultured bacteria and archaea associated with petroleum seepage in deep-sea sediments.</title>
        <authorList>
            <person name="Dong X."/>
            <person name="Hubert C."/>
        </authorList>
    </citation>
    <scope>NUCLEOTIDE SEQUENCE [LARGE SCALE GENOMIC DNA]</scope>
    <source>
        <strain evidence="1">E44_bin3</strain>
    </source>
</reference>
<dbReference type="EMBL" id="SOJT01000157">
    <property type="protein sequence ID" value="TET27995.1"/>
    <property type="molecule type" value="Genomic_DNA"/>
</dbReference>
<proteinExistence type="predicted"/>
<dbReference type="InterPro" id="IPR050114">
    <property type="entry name" value="UPF0173_UPF0282_UlaG_hydrolase"/>
</dbReference>
<accession>A0A523TCH9</accession>
<dbReference type="PANTHER" id="PTHR43546">
    <property type="entry name" value="UPF0173 METAL-DEPENDENT HYDROLASE MJ1163-RELATED"/>
    <property type="match status" value="1"/>
</dbReference>
<name>A0A523TCH9_UNCAE</name>
<dbReference type="PANTHER" id="PTHR43546:SF3">
    <property type="entry name" value="UPF0173 METAL-DEPENDENT HYDROLASE MJ1163"/>
    <property type="match status" value="1"/>
</dbReference>
<dbReference type="Pfam" id="PF13483">
    <property type="entry name" value="Lactamase_B_3"/>
    <property type="match status" value="1"/>
</dbReference>
<evidence type="ECO:0000313" key="1">
    <source>
        <dbReference type="EMBL" id="TET27995.1"/>
    </source>
</evidence>
<protein>
    <submittedName>
        <fullName evidence="1">MBL fold metallo-hydrolase</fullName>
    </submittedName>
</protein>
<dbReference type="InterPro" id="IPR036866">
    <property type="entry name" value="RibonucZ/Hydroxyglut_hydro"/>
</dbReference>
<dbReference type="AlphaFoldDB" id="A0A523TCH9"/>
<gene>
    <name evidence="1" type="ORF">E3J68_03550</name>
</gene>
<sequence length="244" mass="26081">MVLGGILLIASLLTVGSLAAQEKVMNLETSAGPLRITGIGHGSLMLEFGDVLIHVDPYSGAGDYASLPKADQVWITHAHRDHLDPAAIDQIRKEGTLFVADPESVEKLGDSRVIAMKNGDKRNIDGGIAIEAVPAYNLVRERQPGVKFHPKGSGNGYVATFGDKRIYIAGDTEANPGMASLAPIDVAFIPIDGNYTMSPEEAVGCIKVISPRMVIPYHQFQSDPNVVAELLKGSGIEVRVWAMP</sequence>
<evidence type="ECO:0000313" key="2">
    <source>
        <dbReference type="Proteomes" id="UP000316517"/>
    </source>
</evidence>